<organism evidence="1 2">
    <name type="scientific">Nonomuraea endophytica</name>
    <dbReference type="NCBI Taxonomy" id="714136"/>
    <lineage>
        <taxon>Bacteria</taxon>
        <taxon>Bacillati</taxon>
        <taxon>Actinomycetota</taxon>
        <taxon>Actinomycetes</taxon>
        <taxon>Streptosporangiales</taxon>
        <taxon>Streptosporangiaceae</taxon>
        <taxon>Nonomuraea</taxon>
    </lineage>
</organism>
<sequence>MYKALGLDHEESHVYQFVLANSPIPRGEVIERFGGPAERLLGNLAERHLTMGDELISACNPALALSGGVLRIQKEYTTAKSALDDLVSRFNENPNNWESADNPVEVIRDPAIITKTFSEIRDTAVRELRAMYTYPYQFVTPLVDDVVEHTTTCRILVEPSVFSDPAARRDITKSHNSGCEVRVAPDDDLPTKMLVKDRELAIMPRDRETGAVLVIQPGLMMSLVLAAFDARWAQGVPARAFVRRTGAESGTRVRRPKAVLFDEDGLQILSMLADGATDSMIVKATGVSQRNLTRRIGQFLDFCGARSRFQLGFIAATSEWMPKRQAS</sequence>
<dbReference type="Proteomes" id="UP000568380">
    <property type="component" value="Unassembled WGS sequence"/>
</dbReference>
<comment type="caution">
    <text evidence="1">The sequence shown here is derived from an EMBL/GenBank/DDBJ whole genome shotgun (WGS) entry which is preliminary data.</text>
</comment>
<dbReference type="RefSeq" id="WP_184968563.1">
    <property type="nucleotide sequence ID" value="NZ_JACHIN010000010.1"/>
</dbReference>
<dbReference type="AlphaFoldDB" id="A0A7W8A850"/>
<name>A0A7W8A850_9ACTN</name>
<dbReference type="PANTHER" id="PTHR34293:SF1">
    <property type="entry name" value="HTH-TYPE TRANSCRIPTIONAL REGULATOR TRMBL2"/>
    <property type="match status" value="1"/>
</dbReference>
<proteinExistence type="predicted"/>
<dbReference type="InterPro" id="IPR051797">
    <property type="entry name" value="TrmB-like"/>
</dbReference>
<evidence type="ECO:0008006" key="3">
    <source>
        <dbReference type="Google" id="ProtNLM"/>
    </source>
</evidence>
<evidence type="ECO:0000313" key="2">
    <source>
        <dbReference type="Proteomes" id="UP000568380"/>
    </source>
</evidence>
<dbReference type="PANTHER" id="PTHR34293">
    <property type="entry name" value="HTH-TYPE TRANSCRIPTIONAL REGULATOR TRMBL2"/>
    <property type="match status" value="1"/>
</dbReference>
<gene>
    <name evidence="1" type="ORF">HNR40_006808</name>
</gene>
<keyword evidence="2" id="KW-1185">Reference proteome</keyword>
<protein>
    <recommendedName>
        <fullName evidence="3">HTH luxR-type domain-containing protein</fullName>
    </recommendedName>
</protein>
<reference evidence="1 2" key="1">
    <citation type="submission" date="2020-08" db="EMBL/GenBank/DDBJ databases">
        <title>Genomic Encyclopedia of Type Strains, Phase IV (KMG-IV): sequencing the most valuable type-strain genomes for metagenomic binning, comparative biology and taxonomic classification.</title>
        <authorList>
            <person name="Goeker M."/>
        </authorList>
    </citation>
    <scope>NUCLEOTIDE SEQUENCE [LARGE SCALE GENOMIC DNA]</scope>
    <source>
        <strain evidence="1 2">DSM 45385</strain>
    </source>
</reference>
<accession>A0A7W8A850</accession>
<dbReference type="EMBL" id="JACHIN010000010">
    <property type="protein sequence ID" value="MBB5081313.1"/>
    <property type="molecule type" value="Genomic_DNA"/>
</dbReference>
<evidence type="ECO:0000313" key="1">
    <source>
        <dbReference type="EMBL" id="MBB5081313.1"/>
    </source>
</evidence>